<keyword evidence="2" id="KW-1185">Reference proteome</keyword>
<organism evidence="1 2">
    <name type="scientific">Taxus chinensis</name>
    <name type="common">Chinese yew</name>
    <name type="synonym">Taxus wallichiana var. chinensis</name>
    <dbReference type="NCBI Taxonomy" id="29808"/>
    <lineage>
        <taxon>Eukaryota</taxon>
        <taxon>Viridiplantae</taxon>
        <taxon>Streptophyta</taxon>
        <taxon>Embryophyta</taxon>
        <taxon>Tracheophyta</taxon>
        <taxon>Spermatophyta</taxon>
        <taxon>Pinopsida</taxon>
        <taxon>Pinidae</taxon>
        <taxon>Conifers II</taxon>
        <taxon>Cupressales</taxon>
        <taxon>Taxaceae</taxon>
        <taxon>Taxus</taxon>
    </lineage>
</organism>
<dbReference type="Proteomes" id="UP000824469">
    <property type="component" value="Unassembled WGS sequence"/>
</dbReference>
<reference evidence="1 2" key="1">
    <citation type="journal article" date="2021" name="Nat. Plants">
        <title>The Taxus genome provides insights into paclitaxel biosynthesis.</title>
        <authorList>
            <person name="Xiong X."/>
            <person name="Gou J."/>
            <person name="Liao Q."/>
            <person name="Li Y."/>
            <person name="Zhou Q."/>
            <person name="Bi G."/>
            <person name="Li C."/>
            <person name="Du R."/>
            <person name="Wang X."/>
            <person name="Sun T."/>
            <person name="Guo L."/>
            <person name="Liang H."/>
            <person name="Lu P."/>
            <person name="Wu Y."/>
            <person name="Zhang Z."/>
            <person name="Ro D.K."/>
            <person name="Shang Y."/>
            <person name="Huang S."/>
            <person name="Yan J."/>
        </authorList>
    </citation>
    <scope>NUCLEOTIDE SEQUENCE [LARGE SCALE GENOMIC DNA]</scope>
    <source>
        <strain evidence="1">Ta-2019</strain>
    </source>
</reference>
<protein>
    <submittedName>
        <fullName evidence="1">Uncharacterized protein</fullName>
    </submittedName>
</protein>
<accession>A0AA38CQD5</accession>
<evidence type="ECO:0000313" key="2">
    <source>
        <dbReference type="Proteomes" id="UP000824469"/>
    </source>
</evidence>
<evidence type="ECO:0000313" key="1">
    <source>
        <dbReference type="EMBL" id="KAH9303872.1"/>
    </source>
</evidence>
<feature type="non-terminal residue" evidence="1">
    <location>
        <position position="57"/>
    </location>
</feature>
<name>A0AA38CQD5_TAXCH</name>
<gene>
    <name evidence="1" type="ORF">KI387_008276</name>
</gene>
<comment type="caution">
    <text evidence="1">The sequence shown here is derived from an EMBL/GenBank/DDBJ whole genome shotgun (WGS) entry which is preliminary data.</text>
</comment>
<dbReference type="EMBL" id="JAHRHJ020000008">
    <property type="protein sequence ID" value="KAH9303872.1"/>
    <property type="molecule type" value="Genomic_DNA"/>
</dbReference>
<sequence>MEGHVEDVFEEDFVVAVTEVEDKVSSHEELVRIVDLQSITNVSSLICYNSHGAERRK</sequence>
<dbReference type="AlphaFoldDB" id="A0AA38CQD5"/>
<proteinExistence type="predicted"/>